<evidence type="ECO:0000256" key="5">
    <source>
        <dbReference type="ARBA" id="ARBA00022846"/>
    </source>
</evidence>
<keyword evidence="5" id="KW-0282">Flagellum</keyword>
<keyword evidence="4" id="KW-0963">Cytoplasm</keyword>
<feature type="compositionally biased region" description="Pro residues" evidence="13">
    <location>
        <begin position="1"/>
        <end position="10"/>
    </location>
</feature>
<protein>
    <recommendedName>
        <fullName evidence="11">Dynein regulatory complex protein 12</fullName>
    </recommendedName>
</protein>
<comment type="subunit">
    <text evidence="3">Component of the nexin-dynein regulatory complex (N-DRC).</text>
</comment>
<keyword evidence="7" id="KW-0969">Cilium</keyword>
<dbReference type="InterPro" id="IPR033585">
    <property type="entry name" value="DRC12-like"/>
</dbReference>
<comment type="similarity">
    <text evidence="10">Belongs to the DRC12 family.</text>
</comment>
<evidence type="ECO:0000256" key="7">
    <source>
        <dbReference type="ARBA" id="ARBA00023069"/>
    </source>
</evidence>
<comment type="subcellular location">
    <subcellularLocation>
        <location evidence="2">Cytoplasm</location>
        <location evidence="2">Cytoskeleton</location>
        <location evidence="2">Flagellum axoneme</location>
    </subcellularLocation>
</comment>
<feature type="compositionally biased region" description="Low complexity" evidence="13">
    <location>
        <begin position="74"/>
        <end position="93"/>
    </location>
</feature>
<evidence type="ECO:0000256" key="11">
    <source>
        <dbReference type="ARBA" id="ARBA00044800"/>
    </source>
</evidence>
<reference evidence="14" key="1">
    <citation type="submission" date="2025-08" db="UniProtKB">
        <authorList>
            <consortium name="Ensembl"/>
        </authorList>
    </citation>
    <scope>IDENTIFICATION</scope>
</reference>
<feature type="compositionally biased region" description="Basic residues" evidence="13">
    <location>
        <begin position="313"/>
        <end position="328"/>
    </location>
</feature>
<dbReference type="Ensembl" id="ENSMSIT00000009388.1">
    <property type="protein sequence ID" value="ENSMSIP00000007371.1"/>
    <property type="gene ID" value="ENSMSIG00000006533.1"/>
</dbReference>
<keyword evidence="15" id="KW-1185">Reference proteome</keyword>
<feature type="region of interest" description="Disordered" evidence="13">
    <location>
        <begin position="171"/>
        <end position="336"/>
    </location>
</feature>
<evidence type="ECO:0000256" key="8">
    <source>
        <dbReference type="ARBA" id="ARBA00023212"/>
    </source>
</evidence>
<evidence type="ECO:0000256" key="4">
    <source>
        <dbReference type="ARBA" id="ARBA00022490"/>
    </source>
</evidence>
<keyword evidence="9" id="KW-0966">Cell projection</keyword>
<sequence length="510" mass="55439">PQSAGPPPDPKSLTQGDSSSKPGAVARRSNTHPPPAPQAHRPGLTRRPTSPSSAPPSHFRPGGAVTSPPPAPTPSLSGSPTPQRSQLPTAALPGAPPPTPTRRRARPQAAHLVHELPALLHHLLVHRAGRVRAEVVVVVVRLEGVLHEPDQAARSRAPRAAAAGARALLHVAGHGQRRVGSPLGRERGNGAGREGGASPATTAGARSPGSEREAPALRRAPARARARPAQRGDARRRRASTARRGDPQRAHELACTRVPRGSRKASTKFPRPLLPPRPTGTGGAEPKENSVPAPSAGEARNGRKEDSGMPPKTKGRRRKAEARKKKKNSSPGVEAEAKHRLVLLEKELLQDRLALQREEARRAKASEDRLKQRLQGLEAELERTQSEGKAIYAEMSRQRQALKEELGTRSKQLEEEVRSLKEQLETCQREAKTAKEEAERALRKQDGTLAQLHAHVADMEAKYEEILHDNLDCLLAKLRVVKPHWDANVLRLHTRLKEQLRQFGLNPLDL</sequence>
<evidence type="ECO:0000256" key="6">
    <source>
        <dbReference type="ARBA" id="ARBA00023054"/>
    </source>
</evidence>
<dbReference type="AlphaFoldDB" id="A0A8C6GJS8"/>
<feature type="coiled-coil region" evidence="12">
    <location>
        <begin position="346"/>
        <end position="444"/>
    </location>
</feature>
<dbReference type="Proteomes" id="UP000694415">
    <property type="component" value="Unplaced"/>
</dbReference>
<evidence type="ECO:0000256" key="2">
    <source>
        <dbReference type="ARBA" id="ARBA00004611"/>
    </source>
</evidence>
<evidence type="ECO:0000256" key="9">
    <source>
        <dbReference type="ARBA" id="ARBA00023273"/>
    </source>
</evidence>
<feature type="compositionally biased region" description="Basic residues" evidence="13">
    <location>
        <begin position="220"/>
        <end position="241"/>
    </location>
</feature>
<keyword evidence="6 12" id="KW-0175">Coiled coil</keyword>
<dbReference type="PANTHER" id="PTHR28656:SF1">
    <property type="entry name" value="COILED-COIL DOMAIN-CONTAINING PROTEIN 153"/>
    <property type="match status" value="1"/>
</dbReference>
<feature type="compositionally biased region" description="Basic and acidic residues" evidence="13">
    <location>
        <begin position="243"/>
        <end position="254"/>
    </location>
</feature>
<feature type="region of interest" description="Disordered" evidence="13">
    <location>
        <begin position="1"/>
        <end position="108"/>
    </location>
</feature>
<evidence type="ECO:0000256" key="12">
    <source>
        <dbReference type="SAM" id="Coils"/>
    </source>
</evidence>
<reference evidence="14" key="2">
    <citation type="submission" date="2025-09" db="UniProtKB">
        <authorList>
            <consortium name="Ensembl"/>
        </authorList>
    </citation>
    <scope>IDENTIFICATION</scope>
</reference>
<keyword evidence="8" id="KW-0206">Cytoskeleton</keyword>
<feature type="compositionally biased region" description="Low complexity" evidence="13">
    <location>
        <begin position="45"/>
        <end position="66"/>
    </location>
</feature>
<organism evidence="14 15">
    <name type="scientific">Mus spicilegus</name>
    <name type="common">Mound-building mouse</name>
    <dbReference type="NCBI Taxonomy" id="10103"/>
    <lineage>
        <taxon>Eukaryota</taxon>
        <taxon>Metazoa</taxon>
        <taxon>Chordata</taxon>
        <taxon>Craniata</taxon>
        <taxon>Vertebrata</taxon>
        <taxon>Euteleostomi</taxon>
        <taxon>Mammalia</taxon>
        <taxon>Eutheria</taxon>
        <taxon>Euarchontoglires</taxon>
        <taxon>Glires</taxon>
        <taxon>Rodentia</taxon>
        <taxon>Myomorpha</taxon>
        <taxon>Muroidea</taxon>
        <taxon>Muridae</taxon>
        <taxon>Murinae</taxon>
        <taxon>Mus</taxon>
        <taxon>Mus</taxon>
    </lineage>
</organism>
<name>A0A8C6GJS8_MUSSI</name>
<evidence type="ECO:0000256" key="13">
    <source>
        <dbReference type="SAM" id="MobiDB-lite"/>
    </source>
</evidence>
<comment type="function">
    <text evidence="1">Component of the nexin-dynein regulatory complex (N-DRC), a key regulator of ciliary/flagellar motility which maintains the alignment and integrity of the distal axoneme and regulates microtubule sliding in motile axonemes.</text>
</comment>
<evidence type="ECO:0000256" key="10">
    <source>
        <dbReference type="ARBA" id="ARBA00044754"/>
    </source>
</evidence>
<evidence type="ECO:0000313" key="15">
    <source>
        <dbReference type="Proteomes" id="UP000694415"/>
    </source>
</evidence>
<evidence type="ECO:0000256" key="3">
    <source>
        <dbReference type="ARBA" id="ARBA00011248"/>
    </source>
</evidence>
<accession>A0A8C6GJS8</accession>
<dbReference type="GeneTree" id="ENSGT00390000016289"/>
<dbReference type="PANTHER" id="PTHR28656">
    <property type="entry name" value="COILED-COIL DOMAIN-CONTAINING PROTEIN 153"/>
    <property type="match status" value="1"/>
</dbReference>
<feature type="compositionally biased region" description="Polar residues" evidence="13">
    <location>
        <begin position="12"/>
        <end position="21"/>
    </location>
</feature>
<proteinExistence type="inferred from homology"/>
<evidence type="ECO:0000313" key="14">
    <source>
        <dbReference type="Ensembl" id="ENSMSIP00000007371.1"/>
    </source>
</evidence>
<evidence type="ECO:0000256" key="1">
    <source>
        <dbReference type="ARBA" id="ARBA00003029"/>
    </source>
</evidence>